<dbReference type="InterPro" id="IPR050638">
    <property type="entry name" value="AA-Vitamin_Transporters"/>
</dbReference>
<gene>
    <name evidence="8" type="ORF">C8D82_101221</name>
</gene>
<comment type="similarity">
    <text evidence="2">Belongs to the EamA transporter family.</text>
</comment>
<feature type="transmembrane region" description="Helical" evidence="6">
    <location>
        <begin position="42"/>
        <end position="60"/>
    </location>
</feature>
<dbReference type="Proteomes" id="UP000245959">
    <property type="component" value="Unassembled WGS sequence"/>
</dbReference>
<dbReference type="EMBL" id="QEKH01000001">
    <property type="protein sequence ID" value="PVY46022.1"/>
    <property type="molecule type" value="Genomic_DNA"/>
</dbReference>
<evidence type="ECO:0000313" key="8">
    <source>
        <dbReference type="EMBL" id="PVY46022.1"/>
    </source>
</evidence>
<evidence type="ECO:0000313" key="9">
    <source>
        <dbReference type="Proteomes" id="UP000245959"/>
    </source>
</evidence>
<feature type="transmembrane region" description="Helical" evidence="6">
    <location>
        <begin position="274"/>
        <end position="291"/>
    </location>
</feature>
<dbReference type="Pfam" id="PF00892">
    <property type="entry name" value="EamA"/>
    <property type="match status" value="2"/>
</dbReference>
<accession>A0A2U1BBK3</accession>
<dbReference type="GeneID" id="78293749"/>
<feature type="domain" description="EamA" evidence="7">
    <location>
        <begin position="158"/>
        <end position="291"/>
    </location>
</feature>
<keyword evidence="9" id="KW-1185">Reference proteome</keyword>
<feature type="transmembrane region" description="Helical" evidence="6">
    <location>
        <begin position="246"/>
        <end position="268"/>
    </location>
</feature>
<feature type="transmembrane region" description="Helical" evidence="6">
    <location>
        <begin position="99"/>
        <end position="119"/>
    </location>
</feature>
<sequence length="311" mass="34104">MTISQCKGIGWALVSVFFWGTMFPVGRFLVAGGRMDPAVLGLLRFAIGGALLFGAGMLICRERMFQLRRADWLRLPFQGLVGAALMALFLFVAQREVPVINASMLEAIVPLQIFVIGLCCGRRSSLLQFAGLAAGFIGCLLVLRILSADGIALKSLKFGDLLIFLSGLCWAVYTVWGREASNRLGGWVFSSWTVLWGAAWLGVYLCFQPGPLRWPSGWISWGWVIYFAIGPTALAFYGWNRAQHYISLALLGLNEYFVPMLAAAFGFLFLGERITPLQLLGSVVIIGAVLIEPDLLPRKQKSPEAPPPGIR</sequence>
<dbReference type="AlphaFoldDB" id="A0A2U1BBK3"/>
<keyword evidence="5 6" id="KW-0472">Membrane</keyword>
<evidence type="ECO:0000256" key="6">
    <source>
        <dbReference type="SAM" id="Phobius"/>
    </source>
</evidence>
<dbReference type="SUPFAM" id="SSF103481">
    <property type="entry name" value="Multidrug resistance efflux transporter EmrE"/>
    <property type="match status" value="2"/>
</dbReference>
<feature type="transmembrane region" description="Helical" evidence="6">
    <location>
        <begin position="219"/>
        <end position="239"/>
    </location>
</feature>
<evidence type="ECO:0000256" key="1">
    <source>
        <dbReference type="ARBA" id="ARBA00004141"/>
    </source>
</evidence>
<evidence type="ECO:0000256" key="2">
    <source>
        <dbReference type="ARBA" id="ARBA00007362"/>
    </source>
</evidence>
<dbReference type="InterPro" id="IPR000620">
    <property type="entry name" value="EamA_dom"/>
</dbReference>
<feature type="transmembrane region" description="Helical" evidence="6">
    <location>
        <begin position="158"/>
        <end position="176"/>
    </location>
</feature>
<evidence type="ECO:0000259" key="7">
    <source>
        <dbReference type="Pfam" id="PF00892"/>
    </source>
</evidence>
<feature type="transmembrane region" description="Helical" evidence="6">
    <location>
        <begin position="9"/>
        <end position="30"/>
    </location>
</feature>
<feature type="transmembrane region" description="Helical" evidence="6">
    <location>
        <begin position="126"/>
        <end position="146"/>
    </location>
</feature>
<organism evidence="8 9">
    <name type="scientific">Victivallis vadensis</name>
    <dbReference type="NCBI Taxonomy" id="172901"/>
    <lineage>
        <taxon>Bacteria</taxon>
        <taxon>Pseudomonadati</taxon>
        <taxon>Lentisphaerota</taxon>
        <taxon>Lentisphaeria</taxon>
        <taxon>Victivallales</taxon>
        <taxon>Victivallaceae</taxon>
        <taxon>Victivallis</taxon>
    </lineage>
</organism>
<protein>
    <submittedName>
        <fullName evidence="8">Drug/metabolite transporter (DMT)-like permease</fullName>
    </submittedName>
</protein>
<dbReference type="GO" id="GO:0016020">
    <property type="term" value="C:membrane"/>
    <property type="evidence" value="ECO:0007669"/>
    <property type="project" value="UniProtKB-SubCell"/>
</dbReference>
<comment type="caution">
    <text evidence="8">The sequence shown here is derived from an EMBL/GenBank/DDBJ whole genome shotgun (WGS) entry which is preliminary data.</text>
</comment>
<feature type="transmembrane region" description="Helical" evidence="6">
    <location>
        <begin position="188"/>
        <end position="207"/>
    </location>
</feature>
<evidence type="ECO:0000256" key="4">
    <source>
        <dbReference type="ARBA" id="ARBA00022989"/>
    </source>
</evidence>
<evidence type="ECO:0000256" key="3">
    <source>
        <dbReference type="ARBA" id="ARBA00022692"/>
    </source>
</evidence>
<dbReference type="InterPro" id="IPR037185">
    <property type="entry name" value="EmrE-like"/>
</dbReference>
<dbReference type="PANTHER" id="PTHR32322:SF2">
    <property type="entry name" value="EAMA DOMAIN-CONTAINING PROTEIN"/>
    <property type="match status" value="1"/>
</dbReference>
<dbReference type="PANTHER" id="PTHR32322">
    <property type="entry name" value="INNER MEMBRANE TRANSPORTER"/>
    <property type="match status" value="1"/>
</dbReference>
<proteinExistence type="inferred from homology"/>
<name>A0A2U1BBK3_9BACT</name>
<dbReference type="RefSeq" id="WP_116882412.1">
    <property type="nucleotide sequence ID" value="NZ_QEKH01000001.1"/>
</dbReference>
<feature type="domain" description="EamA" evidence="7">
    <location>
        <begin position="7"/>
        <end position="143"/>
    </location>
</feature>
<keyword evidence="4 6" id="KW-1133">Transmembrane helix</keyword>
<keyword evidence="3 6" id="KW-0812">Transmembrane</keyword>
<feature type="transmembrane region" description="Helical" evidence="6">
    <location>
        <begin position="72"/>
        <end position="93"/>
    </location>
</feature>
<comment type="subcellular location">
    <subcellularLocation>
        <location evidence="1">Membrane</location>
        <topology evidence="1">Multi-pass membrane protein</topology>
    </subcellularLocation>
</comment>
<evidence type="ECO:0000256" key="5">
    <source>
        <dbReference type="ARBA" id="ARBA00023136"/>
    </source>
</evidence>
<reference evidence="8 9" key="1">
    <citation type="submission" date="2018-04" db="EMBL/GenBank/DDBJ databases">
        <title>Genomic Encyclopedia of Type Strains, Phase IV (KMG-IV): sequencing the most valuable type-strain genomes for metagenomic binning, comparative biology and taxonomic classification.</title>
        <authorList>
            <person name="Goeker M."/>
        </authorList>
    </citation>
    <scope>NUCLEOTIDE SEQUENCE [LARGE SCALE GENOMIC DNA]</scope>
    <source>
        <strain evidence="8 9">DSM 14823</strain>
    </source>
</reference>